<dbReference type="AlphaFoldDB" id="A0AA40FNL3"/>
<accession>A0AA40FNL3</accession>
<name>A0AA40FNL3_9HYME</name>
<dbReference type="Proteomes" id="UP001177670">
    <property type="component" value="Unassembled WGS sequence"/>
</dbReference>
<feature type="non-terminal residue" evidence="1">
    <location>
        <position position="1"/>
    </location>
</feature>
<evidence type="ECO:0000313" key="1">
    <source>
        <dbReference type="EMBL" id="KAK1122476.1"/>
    </source>
</evidence>
<keyword evidence="2" id="KW-1185">Reference proteome</keyword>
<evidence type="ECO:0000313" key="2">
    <source>
        <dbReference type="Proteomes" id="UP001177670"/>
    </source>
</evidence>
<comment type="caution">
    <text evidence="1">The sequence shown here is derived from an EMBL/GenBank/DDBJ whole genome shotgun (WGS) entry which is preliminary data.</text>
</comment>
<gene>
    <name evidence="1" type="ORF">K0M31_009695</name>
</gene>
<sequence>MKIHAHFHLDVGNLDPYQYVTIRGTLCNFDRNRWNHQQTTLANDEHIGVNRPPKVQLETELQQFWKSPSGNSLTT</sequence>
<dbReference type="EMBL" id="JAHYIQ010000023">
    <property type="protein sequence ID" value="KAK1122476.1"/>
    <property type="molecule type" value="Genomic_DNA"/>
</dbReference>
<reference evidence="1" key="1">
    <citation type="submission" date="2021-10" db="EMBL/GenBank/DDBJ databases">
        <title>Melipona bicolor Genome sequencing and assembly.</title>
        <authorList>
            <person name="Araujo N.S."/>
            <person name="Arias M.C."/>
        </authorList>
    </citation>
    <scope>NUCLEOTIDE SEQUENCE</scope>
    <source>
        <strain evidence="1">USP_2M_L1-L4_2017</strain>
        <tissue evidence="1">Whole body</tissue>
    </source>
</reference>
<protein>
    <submittedName>
        <fullName evidence="1">Uncharacterized protein</fullName>
    </submittedName>
</protein>
<organism evidence="1 2">
    <name type="scientific">Melipona bicolor</name>
    <dbReference type="NCBI Taxonomy" id="60889"/>
    <lineage>
        <taxon>Eukaryota</taxon>
        <taxon>Metazoa</taxon>
        <taxon>Ecdysozoa</taxon>
        <taxon>Arthropoda</taxon>
        <taxon>Hexapoda</taxon>
        <taxon>Insecta</taxon>
        <taxon>Pterygota</taxon>
        <taxon>Neoptera</taxon>
        <taxon>Endopterygota</taxon>
        <taxon>Hymenoptera</taxon>
        <taxon>Apocrita</taxon>
        <taxon>Aculeata</taxon>
        <taxon>Apoidea</taxon>
        <taxon>Anthophila</taxon>
        <taxon>Apidae</taxon>
        <taxon>Melipona</taxon>
    </lineage>
</organism>
<proteinExistence type="predicted"/>